<dbReference type="Pfam" id="PF01765">
    <property type="entry name" value="RRF"/>
    <property type="match status" value="1"/>
</dbReference>
<protein>
    <recommendedName>
        <fullName evidence="6">Ribosome-recycling factor</fullName>
        <shortName evidence="6">RRF</shortName>
    </recommendedName>
    <alternativeName>
        <fullName evidence="6">Ribosome-releasing factor</fullName>
    </alternativeName>
</protein>
<dbReference type="EMBL" id="CAADFO010000061">
    <property type="protein sequence ID" value="VFK30235.1"/>
    <property type="molecule type" value="Genomic_DNA"/>
</dbReference>
<evidence type="ECO:0000313" key="10">
    <source>
        <dbReference type="EMBL" id="VFK76722.1"/>
    </source>
</evidence>
<sequence length="185" mass="21307">MIEDVKTDAKKRMGKTIETLTHTFRKIRTGRAHTGLLEHILVPYYGTDTPLNQVANISVEDHRTLSVSPWEPKMAPQVEKAIMNADLGLNPVTAGSVIRVPLPALTEERRREMIRMVRHETENIRVAIRNIRRDANHSLKALLKEKTITEDEERRAQESIQKLTDKSIKEIDELLRQKEVDLMEV</sequence>
<dbReference type="PANTHER" id="PTHR20982:SF3">
    <property type="entry name" value="MITOCHONDRIAL RIBOSOME RECYCLING FACTOR PSEUDO 1"/>
    <property type="match status" value="1"/>
</dbReference>
<keyword evidence="4 6" id="KW-0648">Protein biosynthesis</keyword>
<dbReference type="Gene3D" id="1.10.132.20">
    <property type="entry name" value="Ribosome-recycling factor"/>
    <property type="match status" value="1"/>
</dbReference>
<accession>A0A450XY10</accession>
<evidence type="ECO:0000256" key="6">
    <source>
        <dbReference type="HAMAP-Rule" id="MF_00040"/>
    </source>
</evidence>
<evidence type="ECO:0000313" key="8">
    <source>
        <dbReference type="EMBL" id="VFK30235.1"/>
    </source>
</evidence>
<comment type="function">
    <text evidence="5 6">Responsible for the release of ribosomes from messenger RNA at the termination of protein biosynthesis. May increase the efficiency of translation by recycling ribosomes from one round of translation to another.</text>
</comment>
<name>A0A450XY10_9GAMM</name>
<dbReference type="InterPro" id="IPR036191">
    <property type="entry name" value="RRF_sf"/>
</dbReference>
<dbReference type="EMBL" id="CAADGH010000071">
    <property type="protein sequence ID" value="VFK76722.1"/>
    <property type="molecule type" value="Genomic_DNA"/>
</dbReference>
<dbReference type="HAMAP" id="MF_00040">
    <property type="entry name" value="RRF"/>
    <property type="match status" value="1"/>
</dbReference>
<dbReference type="FunFam" id="1.10.132.20:FF:000001">
    <property type="entry name" value="Ribosome-recycling factor"/>
    <property type="match status" value="1"/>
</dbReference>
<dbReference type="InterPro" id="IPR023584">
    <property type="entry name" value="Ribosome_recyc_fac_dom"/>
</dbReference>
<evidence type="ECO:0000256" key="5">
    <source>
        <dbReference type="ARBA" id="ARBA00025050"/>
    </source>
</evidence>
<dbReference type="NCBIfam" id="TIGR00496">
    <property type="entry name" value="frr"/>
    <property type="match status" value="1"/>
</dbReference>
<comment type="subcellular location">
    <subcellularLocation>
        <location evidence="1 6">Cytoplasm</location>
    </subcellularLocation>
</comment>
<dbReference type="InterPro" id="IPR002661">
    <property type="entry name" value="Ribosome_recyc_fac"/>
</dbReference>
<dbReference type="AlphaFoldDB" id="A0A450XY10"/>
<comment type="similarity">
    <text evidence="2 6">Belongs to the RRF family.</text>
</comment>
<reference evidence="9" key="1">
    <citation type="submission" date="2019-02" db="EMBL/GenBank/DDBJ databases">
        <authorList>
            <person name="Gruber-Vodicka R. H."/>
            <person name="Seah K. B. B."/>
        </authorList>
    </citation>
    <scope>NUCLEOTIDE SEQUENCE</scope>
    <source>
        <strain evidence="8">BECK_BZ197</strain>
        <strain evidence="10">BECK_BZ198</strain>
        <strain evidence="9">BECK_BZ199</strain>
    </source>
</reference>
<dbReference type="PANTHER" id="PTHR20982">
    <property type="entry name" value="RIBOSOME RECYCLING FACTOR"/>
    <property type="match status" value="1"/>
</dbReference>
<dbReference type="EMBL" id="CAADFQ010000063">
    <property type="protein sequence ID" value="VFK34178.1"/>
    <property type="molecule type" value="Genomic_DNA"/>
</dbReference>
<evidence type="ECO:0000313" key="9">
    <source>
        <dbReference type="EMBL" id="VFK34178.1"/>
    </source>
</evidence>
<dbReference type="Gene3D" id="3.30.1360.40">
    <property type="match status" value="1"/>
</dbReference>
<evidence type="ECO:0000259" key="7">
    <source>
        <dbReference type="Pfam" id="PF01765"/>
    </source>
</evidence>
<dbReference type="CDD" id="cd00520">
    <property type="entry name" value="RRF"/>
    <property type="match status" value="1"/>
</dbReference>
<dbReference type="GO" id="GO:0005829">
    <property type="term" value="C:cytosol"/>
    <property type="evidence" value="ECO:0007669"/>
    <property type="project" value="GOC"/>
</dbReference>
<proteinExistence type="inferred from homology"/>
<gene>
    <name evidence="6" type="primary">frr</name>
    <name evidence="8" type="ORF">BECKMB1821G_GA0114241_106115</name>
    <name evidence="10" type="ORF">BECKMB1821H_GA0114242_10715</name>
    <name evidence="9" type="ORF">BECKMB1821I_GA0114274_106315</name>
</gene>
<dbReference type="GO" id="GO:0043023">
    <property type="term" value="F:ribosomal large subunit binding"/>
    <property type="evidence" value="ECO:0007669"/>
    <property type="project" value="TreeGrafter"/>
</dbReference>
<evidence type="ECO:0000256" key="1">
    <source>
        <dbReference type="ARBA" id="ARBA00004496"/>
    </source>
</evidence>
<evidence type="ECO:0000256" key="3">
    <source>
        <dbReference type="ARBA" id="ARBA00022490"/>
    </source>
</evidence>
<keyword evidence="3 6" id="KW-0963">Cytoplasm</keyword>
<feature type="domain" description="Ribosome recycling factor" evidence="7">
    <location>
        <begin position="21"/>
        <end position="183"/>
    </location>
</feature>
<dbReference type="FunFam" id="3.30.1360.40:FF:000001">
    <property type="entry name" value="Ribosome-recycling factor"/>
    <property type="match status" value="1"/>
</dbReference>
<dbReference type="SUPFAM" id="SSF55194">
    <property type="entry name" value="Ribosome recycling factor, RRF"/>
    <property type="match status" value="1"/>
</dbReference>
<dbReference type="GO" id="GO:0002184">
    <property type="term" value="P:cytoplasmic translational termination"/>
    <property type="evidence" value="ECO:0007669"/>
    <property type="project" value="TreeGrafter"/>
</dbReference>
<evidence type="ECO:0000256" key="4">
    <source>
        <dbReference type="ARBA" id="ARBA00022917"/>
    </source>
</evidence>
<evidence type="ECO:0000256" key="2">
    <source>
        <dbReference type="ARBA" id="ARBA00005912"/>
    </source>
</evidence>
<organism evidence="9">
    <name type="scientific">Candidatus Kentrum sp. MB</name>
    <dbReference type="NCBI Taxonomy" id="2138164"/>
    <lineage>
        <taxon>Bacteria</taxon>
        <taxon>Pseudomonadati</taxon>
        <taxon>Pseudomonadota</taxon>
        <taxon>Gammaproteobacteria</taxon>
        <taxon>Candidatus Kentrum</taxon>
    </lineage>
</organism>